<reference evidence="1 2" key="1">
    <citation type="submission" date="2019-08" db="EMBL/GenBank/DDBJ databases">
        <title>Whole genome of Aphis craccivora.</title>
        <authorList>
            <person name="Voronova N.V."/>
            <person name="Shulinski R.S."/>
            <person name="Bandarenka Y.V."/>
            <person name="Zhorov D.G."/>
            <person name="Warner D."/>
        </authorList>
    </citation>
    <scope>NUCLEOTIDE SEQUENCE [LARGE SCALE GENOMIC DNA]</scope>
    <source>
        <strain evidence="1">180601</strain>
        <tissue evidence="1">Whole Body</tissue>
    </source>
</reference>
<dbReference type="Proteomes" id="UP000478052">
    <property type="component" value="Unassembled WGS sequence"/>
</dbReference>
<dbReference type="EMBL" id="VUJU01014099">
    <property type="protein sequence ID" value="KAF0702949.1"/>
    <property type="molecule type" value="Genomic_DNA"/>
</dbReference>
<dbReference type="AlphaFoldDB" id="A0A6G0VNF9"/>
<gene>
    <name evidence="1" type="ORF">FWK35_00036310</name>
</gene>
<evidence type="ECO:0000313" key="2">
    <source>
        <dbReference type="Proteomes" id="UP000478052"/>
    </source>
</evidence>
<dbReference type="OrthoDB" id="6608722at2759"/>
<sequence>MTFYCLLPTVKFTIKTSINFGAPINYKLRLLGGATQLKEENVPTLTLTDVTYIKNNMQYARRTSYPQLPNNINEVHSILNCIGIKTIGNEQFVLFNNSDNEIAMFSSQSGLSFFSKISVYYIDGTFDYCTKFFCQLFTIHGLHNGFYIPLQTLSYFEAFEAINHEITKINPTFTPKIIY</sequence>
<evidence type="ECO:0000313" key="1">
    <source>
        <dbReference type="EMBL" id="KAF0702949.1"/>
    </source>
</evidence>
<organism evidence="1 2">
    <name type="scientific">Aphis craccivora</name>
    <name type="common">Cowpea aphid</name>
    <dbReference type="NCBI Taxonomy" id="307492"/>
    <lineage>
        <taxon>Eukaryota</taxon>
        <taxon>Metazoa</taxon>
        <taxon>Ecdysozoa</taxon>
        <taxon>Arthropoda</taxon>
        <taxon>Hexapoda</taxon>
        <taxon>Insecta</taxon>
        <taxon>Pterygota</taxon>
        <taxon>Neoptera</taxon>
        <taxon>Paraneoptera</taxon>
        <taxon>Hemiptera</taxon>
        <taxon>Sternorrhyncha</taxon>
        <taxon>Aphidomorpha</taxon>
        <taxon>Aphidoidea</taxon>
        <taxon>Aphididae</taxon>
        <taxon>Aphidini</taxon>
        <taxon>Aphis</taxon>
        <taxon>Aphis</taxon>
    </lineage>
</organism>
<proteinExistence type="predicted"/>
<accession>A0A6G0VNF9</accession>
<feature type="non-terminal residue" evidence="1">
    <location>
        <position position="179"/>
    </location>
</feature>
<protein>
    <submittedName>
        <fullName evidence="1">Uncharacterized protein</fullName>
    </submittedName>
</protein>
<name>A0A6G0VNF9_APHCR</name>
<comment type="caution">
    <text evidence="1">The sequence shown here is derived from an EMBL/GenBank/DDBJ whole genome shotgun (WGS) entry which is preliminary data.</text>
</comment>
<keyword evidence="2" id="KW-1185">Reference proteome</keyword>